<dbReference type="Proteomes" id="UP000274122">
    <property type="component" value="Chromosome"/>
</dbReference>
<sequence length="59" mass="6355">MKGVIKKQHELVAMEALMKITALLNAAQLLTANEDESQAALELIGLAEDVAHRAMEGKP</sequence>
<name>A0A3S4JF40_9ENTR</name>
<dbReference type="EMBL" id="LR134201">
    <property type="protein sequence ID" value="VEC02008.1"/>
    <property type="molecule type" value="Genomic_DNA"/>
</dbReference>
<evidence type="ECO:0000313" key="1">
    <source>
        <dbReference type="EMBL" id="VEC02008.1"/>
    </source>
</evidence>
<dbReference type="AlphaFoldDB" id="A0A3S4JF40"/>
<organism evidence="1 2">
    <name type="scientific">Cedecea lapagei</name>
    <dbReference type="NCBI Taxonomy" id="158823"/>
    <lineage>
        <taxon>Bacteria</taxon>
        <taxon>Pseudomonadati</taxon>
        <taxon>Pseudomonadota</taxon>
        <taxon>Gammaproteobacteria</taxon>
        <taxon>Enterobacterales</taxon>
        <taxon>Enterobacteriaceae</taxon>
        <taxon>Cedecea</taxon>
    </lineage>
</organism>
<dbReference type="KEGG" id="clap:NCTC11466_04558"/>
<gene>
    <name evidence="1" type="ORF">NCTC11466_04558</name>
</gene>
<keyword evidence="2" id="KW-1185">Reference proteome</keyword>
<proteinExistence type="predicted"/>
<reference evidence="1 2" key="1">
    <citation type="submission" date="2018-12" db="EMBL/GenBank/DDBJ databases">
        <authorList>
            <consortium name="Pathogen Informatics"/>
        </authorList>
    </citation>
    <scope>NUCLEOTIDE SEQUENCE [LARGE SCALE GENOMIC DNA]</scope>
    <source>
        <strain evidence="1 2">NCTC11466</strain>
    </source>
</reference>
<dbReference type="RefSeq" id="WP_126358169.1">
    <property type="nucleotide sequence ID" value="NZ_LR134201.1"/>
</dbReference>
<protein>
    <submittedName>
        <fullName evidence="1">Uncharacterized protein</fullName>
    </submittedName>
</protein>
<accession>A0A3S4JF40</accession>
<evidence type="ECO:0000313" key="2">
    <source>
        <dbReference type="Proteomes" id="UP000274122"/>
    </source>
</evidence>